<name>A0A9P6H8W8_9AGAM</name>
<reference evidence="2" key="1">
    <citation type="journal article" date="2020" name="Nat. Commun.">
        <title>Large-scale genome sequencing of mycorrhizal fungi provides insights into the early evolution of symbiotic traits.</title>
        <authorList>
            <person name="Miyauchi S."/>
            <person name="Kiss E."/>
            <person name="Kuo A."/>
            <person name="Drula E."/>
            <person name="Kohler A."/>
            <person name="Sanchez-Garcia M."/>
            <person name="Morin E."/>
            <person name="Andreopoulos B."/>
            <person name="Barry K.W."/>
            <person name="Bonito G."/>
            <person name="Buee M."/>
            <person name="Carver A."/>
            <person name="Chen C."/>
            <person name="Cichocki N."/>
            <person name="Clum A."/>
            <person name="Culley D."/>
            <person name="Crous P.W."/>
            <person name="Fauchery L."/>
            <person name="Girlanda M."/>
            <person name="Hayes R.D."/>
            <person name="Keri Z."/>
            <person name="LaButti K."/>
            <person name="Lipzen A."/>
            <person name="Lombard V."/>
            <person name="Magnuson J."/>
            <person name="Maillard F."/>
            <person name="Murat C."/>
            <person name="Nolan M."/>
            <person name="Ohm R.A."/>
            <person name="Pangilinan J."/>
            <person name="Pereira M.F."/>
            <person name="Perotto S."/>
            <person name="Peter M."/>
            <person name="Pfister S."/>
            <person name="Riley R."/>
            <person name="Sitrit Y."/>
            <person name="Stielow J.B."/>
            <person name="Szollosi G."/>
            <person name="Zifcakova L."/>
            <person name="Stursova M."/>
            <person name="Spatafora J.W."/>
            <person name="Tedersoo L."/>
            <person name="Vaario L.M."/>
            <person name="Yamada A."/>
            <person name="Yan M."/>
            <person name="Wang P."/>
            <person name="Xu J."/>
            <person name="Bruns T."/>
            <person name="Baldrian P."/>
            <person name="Vilgalys R."/>
            <person name="Dunand C."/>
            <person name="Henrissat B."/>
            <person name="Grigoriev I.V."/>
            <person name="Hibbett D."/>
            <person name="Nagy L.G."/>
            <person name="Martin F.M."/>
        </authorList>
    </citation>
    <scope>NUCLEOTIDE SEQUENCE</scope>
    <source>
        <strain evidence="2">UH-Tt-Lm1</strain>
    </source>
</reference>
<evidence type="ECO:0000313" key="2">
    <source>
        <dbReference type="EMBL" id="KAF9780661.1"/>
    </source>
</evidence>
<feature type="non-terminal residue" evidence="2">
    <location>
        <position position="1"/>
    </location>
</feature>
<reference evidence="2" key="2">
    <citation type="submission" date="2020-11" db="EMBL/GenBank/DDBJ databases">
        <authorList>
            <consortium name="DOE Joint Genome Institute"/>
            <person name="Kuo A."/>
            <person name="Miyauchi S."/>
            <person name="Kiss E."/>
            <person name="Drula E."/>
            <person name="Kohler A."/>
            <person name="Sanchez-Garcia M."/>
            <person name="Andreopoulos B."/>
            <person name="Barry K.W."/>
            <person name="Bonito G."/>
            <person name="Buee M."/>
            <person name="Carver A."/>
            <person name="Chen C."/>
            <person name="Cichocki N."/>
            <person name="Clum A."/>
            <person name="Culley D."/>
            <person name="Crous P.W."/>
            <person name="Fauchery L."/>
            <person name="Girlanda M."/>
            <person name="Hayes R."/>
            <person name="Keri Z."/>
            <person name="Labutti K."/>
            <person name="Lipzen A."/>
            <person name="Lombard V."/>
            <person name="Magnuson J."/>
            <person name="Maillard F."/>
            <person name="Morin E."/>
            <person name="Murat C."/>
            <person name="Nolan M."/>
            <person name="Ohm R."/>
            <person name="Pangilinan J."/>
            <person name="Pereira M."/>
            <person name="Perotto S."/>
            <person name="Peter M."/>
            <person name="Riley R."/>
            <person name="Sitrit Y."/>
            <person name="Stielow B."/>
            <person name="Szollosi G."/>
            <person name="Zifcakova L."/>
            <person name="Stursova M."/>
            <person name="Spatafora J.W."/>
            <person name="Tedersoo L."/>
            <person name="Vaario L.-M."/>
            <person name="Yamada A."/>
            <person name="Yan M."/>
            <person name="Wang P."/>
            <person name="Xu J."/>
            <person name="Bruns T."/>
            <person name="Baldrian P."/>
            <person name="Vilgalys R."/>
            <person name="Henrissat B."/>
            <person name="Grigoriev I.V."/>
            <person name="Hibbett D."/>
            <person name="Nagy L.G."/>
            <person name="Martin F.M."/>
        </authorList>
    </citation>
    <scope>NUCLEOTIDE SEQUENCE</scope>
    <source>
        <strain evidence="2">UH-Tt-Lm1</strain>
    </source>
</reference>
<dbReference type="EMBL" id="WIUZ02000016">
    <property type="protein sequence ID" value="KAF9780661.1"/>
    <property type="molecule type" value="Genomic_DNA"/>
</dbReference>
<feature type="region of interest" description="Disordered" evidence="1">
    <location>
        <begin position="141"/>
        <end position="170"/>
    </location>
</feature>
<protein>
    <submittedName>
        <fullName evidence="2">Uncharacterized protein</fullName>
    </submittedName>
</protein>
<proteinExistence type="predicted"/>
<accession>A0A9P6H8W8</accession>
<feature type="compositionally biased region" description="Polar residues" evidence="1">
    <location>
        <begin position="147"/>
        <end position="164"/>
    </location>
</feature>
<evidence type="ECO:0000313" key="3">
    <source>
        <dbReference type="Proteomes" id="UP000736335"/>
    </source>
</evidence>
<dbReference type="OrthoDB" id="2687259at2759"/>
<sequence length="323" mass="37616">TKELGRLLRLYATKLCPKYATKLLPWEAAAAYRRKAADTKTKKTAPTSRQPKVPPKPSAPKGSSFNLQTYKIHALGDYVDHIEQFGPTDCFSTQQGELEHRQVKRFYKRTNKTRFERQIAKHERMERHYRKYINTLRAKTGGRVTSKLRSSTSDTDATTPQQHHSMAKKDRDHVDLYTLANLHVGDPALNGFVTKLKDHLLARILNRQYDPDPPTFTGKDRGDLYIAEDRLEQRYGMNLYHTTYNLRRGKDRVNMQNRSHVITLSRANNSNHPYSYARVLGIFKVDVLHGPTMSDEVRMDVLWVRWFKLDETLRAGWKAKRLY</sequence>
<feature type="region of interest" description="Disordered" evidence="1">
    <location>
        <begin position="37"/>
        <end position="64"/>
    </location>
</feature>
<comment type="caution">
    <text evidence="2">The sequence shown here is derived from an EMBL/GenBank/DDBJ whole genome shotgun (WGS) entry which is preliminary data.</text>
</comment>
<keyword evidence="3" id="KW-1185">Reference proteome</keyword>
<gene>
    <name evidence="2" type="ORF">BJ322DRAFT_1012020</name>
</gene>
<evidence type="ECO:0000256" key="1">
    <source>
        <dbReference type="SAM" id="MobiDB-lite"/>
    </source>
</evidence>
<organism evidence="2 3">
    <name type="scientific">Thelephora terrestris</name>
    <dbReference type="NCBI Taxonomy" id="56493"/>
    <lineage>
        <taxon>Eukaryota</taxon>
        <taxon>Fungi</taxon>
        <taxon>Dikarya</taxon>
        <taxon>Basidiomycota</taxon>
        <taxon>Agaricomycotina</taxon>
        <taxon>Agaricomycetes</taxon>
        <taxon>Thelephorales</taxon>
        <taxon>Thelephoraceae</taxon>
        <taxon>Thelephora</taxon>
    </lineage>
</organism>
<dbReference type="AlphaFoldDB" id="A0A9P6H8W8"/>
<dbReference type="Proteomes" id="UP000736335">
    <property type="component" value="Unassembled WGS sequence"/>
</dbReference>